<dbReference type="PROSITE" id="PS50059">
    <property type="entry name" value="FKBP_PPIASE"/>
    <property type="match status" value="1"/>
</dbReference>
<dbReference type="GeneTree" id="ENSGT00950000183080"/>
<sequence length="228" mass="25400">MTLRPSLLPLRLLLLLLLLRGAVCQAEAGSETESPVRTLQVETLVEPPEPCAEPATFGDTLHIHYSGSLVDGRIFDTSLTRDPLVIELGQKQVIPGLEQSLLDMCVGEEEVLGLERLGTGEQKHVPAVRETLAQEIRNLCQGSQRLPKVTRQSVLGPGHGRRPQPTERGPRLSTHALRPEARRPRGSDGLANPVETPDLLKSPIPRKWWKEHKVMQYCHPHFRKTKAQ</sequence>
<evidence type="ECO:0000256" key="6">
    <source>
        <dbReference type="SAM" id="MobiDB-lite"/>
    </source>
</evidence>
<evidence type="ECO:0000256" key="4">
    <source>
        <dbReference type="ARBA" id="ARBA00023235"/>
    </source>
</evidence>
<evidence type="ECO:0000313" key="11">
    <source>
        <dbReference type="Proteomes" id="UP000314981"/>
    </source>
</evidence>
<keyword evidence="3 5" id="KW-0697">Rotamase</keyword>
<proteinExistence type="predicted"/>
<keyword evidence="4 5" id="KW-0413">Isomerase</keyword>
<feature type="domain" description="PPIase FKBP-type" evidence="8">
    <location>
        <begin position="58"/>
        <end position="112"/>
    </location>
</feature>
<dbReference type="Ensembl" id="ENSBIXT00005028370.1">
    <property type="protein sequence ID" value="ENSBIXP00005038365.1"/>
    <property type="gene ID" value="ENSBIXG00005020352.1"/>
</dbReference>
<accession>A0A4W2DGE8</accession>
<dbReference type="EC" id="5.2.1.8" evidence="2 5"/>
<protein>
    <recommendedName>
        <fullName evidence="2 5">peptidylprolyl isomerase</fullName>
        <ecNumber evidence="2 5">5.2.1.8</ecNumber>
    </recommendedName>
</protein>
<dbReference type="SMR" id="A0A4W2DGE8"/>
<dbReference type="Ensembl" id="ENSBIXT00000030638.1">
    <property type="protein sequence ID" value="ENSBIXP00000017900.1"/>
    <property type="gene ID" value="ENSBIXG00000021811.1"/>
</dbReference>
<dbReference type="GO" id="GO:0003755">
    <property type="term" value="F:peptidyl-prolyl cis-trans isomerase activity"/>
    <property type="evidence" value="ECO:0007669"/>
    <property type="project" value="UniProtKB-KW"/>
</dbReference>
<evidence type="ECO:0000256" key="2">
    <source>
        <dbReference type="ARBA" id="ARBA00013194"/>
    </source>
</evidence>
<feature type="chain" id="PRO_5044610800" description="peptidylprolyl isomerase" evidence="7">
    <location>
        <begin position="25"/>
        <end position="228"/>
    </location>
</feature>
<evidence type="ECO:0000256" key="1">
    <source>
        <dbReference type="ARBA" id="ARBA00000971"/>
    </source>
</evidence>
<feature type="region of interest" description="Disordered" evidence="6">
    <location>
        <begin position="147"/>
        <end position="198"/>
    </location>
</feature>
<evidence type="ECO:0000259" key="8">
    <source>
        <dbReference type="PROSITE" id="PS50059"/>
    </source>
</evidence>
<dbReference type="GO" id="GO:0005783">
    <property type="term" value="C:endoplasmic reticulum"/>
    <property type="evidence" value="ECO:0007669"/>
    <property type="project" value="TreeGrafter"/>
</dbReference>
<comment type="catalytic activity">
    <reaction evidence="1 5">
        <text>[protein]-peptidylproline (omega=180) = [protein]-peptidylproline (omega=0)</text>
        <dbReference type="Rhea" id="RHEA:16237"/>
        <dbReference type="Rhea" id="RHEA-COMP:10747"/>
        <dbReference type="Rhea" id="RHEA-COMP:10748"/>
        <dbReference type="ChEBI" id="CHEBI:83833"/>
        <dbReference type="ChEBI" id="CHEBI:83834"/>
        <dbReference type="EC" id="5.2.1.8"/>
    </reaction>
</comment>
<keyword evidence="11" id="KW-1185">Reference proteome</keyword>
<gene>
    <name evidence="9" type="primary">FKBP11</name>
    <name evidence="10" type="synonym">ARF3</name>
</gene>
<dbReference type="Proteomes" id="UP000429181">
    <property type="component" value="Chromosome 5"/>
</dbReference>
<evidence type="ECO:0000256" key="5">
    <source>
        <dbReference type="PROSITE-ProRule" id="PRU00277"/>
    </source>
</evidence>
<dbReference type="PANTHER" id="PTHR45779">
    <property type="entry name" value="PEPTIDYLPROLYL ISOMERASE"/>
    <property type="match status" value="1"/>
</dbReference>
<evidence type="ECO:0000313" key="10">
    <source>
        <dbReference type="Ensembl" id="ENSBIXP00005038365.1"/>
    </source>
</evidence>
<evidence type="ECO:0000313" key="12">
    <source>
        <dbReference type="Proteomes" id="UP000429181"/>
    </source>
</evidence>
<feature type="signal peptide" evidence="7">
    <location>
        <begin position="1"/>
        <end position="24"/>
    </location>
</feature>
<dbReference type="SUPFAM" id="SSF54534">
    <property type="entry name" value="FKBP-like"/>
    <property type="match status" value="1"/>
</dbReference>
<keyword evidence="7" id="KW-0732">Signal</keyword>
<dbReference type="Pfam" id="PF00254">
    <property type="entry name" value="FKBP_C"/>
    <property type="match status" value="1"/>
</dbReference>
<reference evidence="9" key="2">
    <citation type="submission" date="2025-05" db="UniProtKB">
        <authorList>
            <consortium name="Ensembl"/>
        </authorList>
    </citation>
    <scope>IDENTIFICATION</scope>
</reference>
<dbReference type="PANTHER" id="PTHR45779:SF2">
    <property type="entry name" value="PEPTIDYL-PROLYL CIS-TRANS ISOMERASE FKBP11"/>
    <property type="match status" value="1"/>
</dbReference>
<evidence type="ECO:0000313" key="9">
    <source>
        <dbReference type="Ensembl" id="ENSBIXP00000017900.1"/>
    </source>
</evidence>
<dbReference type="InterPro" id="IPR001179">
    <property type="entry name" value="PPIase_FKBP_dom"/>
</dbReference>
<reference evidence="11 12" key="1">
    <citation type="submission" date="2018-11" db="EMBL/GenBank/DDBJ databases">
        <title>Haplotype-resolved cattle genomes.</title>
        <authorList>
            <person name="Low W.Y."/>
            <person name="Tearle R."/>
            <person name="Bickhart D.M."/>
            <person name="Rosen B.D."/>
            <person name="Koren S."/>
            <person name="Rhie A."/>
            <person name="Hiendleder S."/>
            <person name="Phillippy A.M."/>
            <person name="Smith T.P.L."/>
            <person name="Williams J.L."/>
        </authorList>
    </citation>
    <scope>NUCLEOTIDE SEQUENCE [LARGE SCALE GENOMIC DNA]</scope>
</reference>
<dbReference type="Proteomes" id="UP000314981">
    <property type="component" value="Chromosome 5"/>
</dbReference>
<evidence type="ECO:0000256" key="3">
    <source>
        <dbReference type="ARBA" id="ARBA00023110"/>
    </source>
</evidence>
<dbReference type="InterPro" id="IPR044609">
    <property type="entry name" value="FKBP2/11"/>
</dbReference>
<feature type="compositionally biased region" description="Basic and acidic residues" evidence="6">
    <location>
        <begin position="177"/>
        <end position="186"/>
    </location>
</feature>
<dbReference type="STRING" id="30522.A0A4W2DGE8"/>
<dbReference type="Gene3D" id="3.10.50.40">
    <property type="match status" value="1"/>
</dbReference>
<dbReference type="InterPro" id="IPR046357">
    <property type="entry name" value="PPIase_dom_sf"/>
</dbReference>
<organism evidence="9 11">
    <name type="scientific">Bos indicus x Bos taurus</name>
    <name type="common">Hybrid cattle</name>
    <dbReference type="NCBI Taxonomy" id="30522"/>
    <lineage>
        <taxon>Eukaryota</taxon>
        <taxon>Metazoa</taxon>
        <taxon>Chordata</taxon>
        <taxon>Craniata</taxon>
        <taxon>Vertebrata</taxon>
        <taxon>Euteleostomi</taxon>
        <taxon>Mammalia</taxon>
        <taxon>Eutheria</taxon>
        <taxon>Laurasiatheria</taxon>
        <taxon>Artiodactyla</taxon>
        <taxon>Ruminantia</taxon>
        <taxon>Pecora</taxon>
        <taxon>Bovidae</taxon>
        <taxon>Bovinae</taxon>
        <taxon>Bos</taxon>
    </lineage>
</organism>
<evidence type="ECO:0000256" key="7">
    <source>
        <dbReference type="SAM" id="SignalP"/>
    </source>
</evidence>
<dbReference type="AlphaFoldDB" id="A0A4W2DGE8"/>
<name>A0A4W2DGE8_BOBOX</name>